<evidence type="ECO:0000313" key="2">
    <source>
        <dbReference type="EMBL" id="CAA9996890.1"/>
    </source>
</evidence>
<dbReference type="Proteomes" id="UP000479000">
    <property type="component" value="Unassembled WGS sequence"/>
</dbReference>
<dbReference type="EMBL" id="CADCXU010005165">
    <property type="protein sequence ID" value="CAA9996890.1"/>
    <property type="molecule type" value="Genomic_DNA"/>
</dbReference>
<proteinExistence type="predicted"/>
<evidence type="ECO:0000256" key="1">
    <source>
        <dbReference type="SAM" id="MobiDB-lite"/>
    </source>
</evidence>
<name>A0A6H5G4D6_9HEMI</name>
<feature type="compositionally biased region" description="Pro residues" evidence="1">
    <location>
        <begin position="122"/>
        <end position="134"/>
    </location>
</feature>
<dbReference type="AlphaFoldDB" id="A0A6H5G4D6"/>
<gene>
    <name evidence="2" type="ORF">NTEN_LOCUS3287</name>
</gene>
<protein>
    <submittedName>
        <fullName evidence="2">Uncharacterized protein</fullName>
    </submittedName>
</protein>
<accession>A0A6H5G4D6</accession>
<feature type="region of interest" description="Disordered" evidence="1">
    <location>
        <begin position="100"/>
        <end position="154"/>
    </location>
</feature>
<evidence type="ECO:0000313" key="3">
    <source>
        <dbReference type="Proteomes" id="UP000479000"/>
    </source>
</evidence>
<reference evidence="2 3" key="1">
    <citation type="submission" date="2020-02" db="EMBL/GenBank/DDBJ databases">
        <authorList>
            <person name="Ferguson B K."/>
        </authorList>
    </citation>
    <scope>NUCLEOTIDE SEQUENCE [LARGE SCALE GENOMIC DNA]</scope>
</reference>
<sequence length="296" mass="32843">MSGSNSYVAEQMELLFFIVLKLTKLNRRFCGSGIGTYVCKCRRLLRNGRPRRHIVGLCRRYRRNRTDHRRVRSQCVRRRDNSRKGPIRFQHPVDSHLLPAARIHSASRRTRTRGLGGRSLGPLPPRSRLVPPPSKYSCPSRVGADEEVIGPDLPKRDAGGPYYARASQTSSIIVAPHRKLRACPLVGDGRGGRVSQIARSAVKAGDGRRRLNAVGGGSCAYASSREKTEAVGHPPPRAVVQTPTFEGSGGVEGRVHPALYHILLLRTRCSPIPDVRCCNFGDDFAEFHRNDRSQAK</sequence>
<organism evidence="2 3">
    <name type="scientific">Nesidiocoris tenuis</name>
    <dbReference type="NCBI Taxonomy" id="355587"/>
    <lineage>
        <taxon>Eukaryota</taxon>
        <taxon>Metazoa</taxon>
        <taxon>Ecdysozoa</taxon>
        <taxon>Arthropoda</taxon>
        <taxon>Hexapoda</taxon>
        <taxon>Insecta</taxon>
        <taxon>Pterygota</taxon>
        <taxon>Neoptera</taxon>
        <taxon>Paraneoptera</taxon>
        <taxon>Hemiptera</taxon>
        <taxon>Heteroptera</taxon>
        <taxon>Panheteroptera</taxon>
        <taxon>Cimicomorpha</taxon>
        <taxon>Miridae</taxon>
        <taxon>Dicyphina</taxon>
        <taxon>Nesidiocoris</taxon>
    </lineage>
</organism>
<keyword evidence="3" id="KW-1185">Reference proteome</keyword>